<sequence>MFVTPLLVILGWIMGYDMTMRFEPFETVVMILAILVVIYTVQDGKSNYLEGAMLMAMYSIIAIAFFAIPSDSLINEGAVPNASGF</sequence>
<dbReference type="PANTHER" id="PTHR31503:SF22">
    <property type="entry name" value="VACUOLAR CALCIUM ION TRANSPORTER"/>
    <property type="match status" value="1"/>
</dbReference>
<comment type="caution">
    <text evidence="3">The sequence shown here is derived from an EMBL/GenBank/DDBJ whole genome shotgun (WGS) entry which is preliminary data.</text>
</comment>
<organism evidence="3 4">
    <name type="scientific">Apiospora arundinis</name>
    <dbReference type="NCBI Taxonomy" id="335852"/>
    <lineage>
        <taxon>Eukaryota</taxon>
        <taxon>Fungi</taxon>
        <taxon>Dikarya</taxon>
        <taxon>Ascomycota</taxon>
        <taxon>Pezizomycotina</taxon>
        <taxon>Sordariomycetes</taxon>
        <taxon>Xylariomycetidae</taxon>
        <taxon>Amphisphaeriales</taxon>
        <taxon>Apiosporaceae</taxon>
        <taxon>Apiospora</taxon>
    </lineage>
</organism>
<keyword evidence="2" id="KW-0472">Membrane</keyword>
<feature type="transmembrane region" description="Helical" evidence="2">
    <location>
        <begin position="25"/>
        <end position="41"/>
    </location>
</feature>
<keyword evidence="1" id="KW-0406">Ion transport</keyword>
<name>A0ABR2IA71_9PEZI</name>
<dbReference type="PANTHER" id="PTHR31503">
    <property type="entry name" value="VACUOLAR CALCIUM ION TRANSPORTER"/>
    <property type="match status" value="1"/>
</dbReference>
<evidence type="ECO:0000256" key="1">
    <source>
        <dbReference type="ARBA" id="ARBA00023065"/>
    </source>
</evidence>
<gene>
    <name evidence="3" type="ORF">PGQ11_010246</name>
</gene>
<dbReference type="InterPro" id="IPR004713">
    <property type="entry name" value="CaH_exchang"/>
</dbReference>
<evidence type="ECO:0000313" key="3">
    <source>
        <dbReference type="EMBL" id="KAK8859512.1"/>
    </source>
</evidence>
<protein>
    <submittedName>
        <fullName evidence="3">Calcium/proton exchanger</fullName>
    </submittedName>
</protein>
<dbReference type="Proteomes" id="UP001390339">
    <property type="component" value="Unassembled WGS sequence"/>
</dbReference>
<evidence type="ECO:0000313" key="4">
    <source>
        <dbReference type="Proteomes" id="UP001390339"/>
    </source>
</evidence>
<keyword evidence="2" id="KW-0812">Transmembrane</keyword>
<keyword evidence="4" id="KW-1185">Reference proteome</keyword>
<dbReference type="Gene3D" id="1.20.1420.30">
    <property type="entry name" value="NCX, central ion-binding region"/>
    <property type="match status" value="1"/>
</dbReference>
<dbReference type="EMBL" id="JAPCWZ010000006">
    <property type="protein sequence ID" value="KAK8859512.1"/>
    <property type="molecule type" value="Genomic_DNA"/>
</dbReference>
<accession>A0ABR2IA71</accession>
<keyword evidence="1" id="KW-0813">Transport</keyword>
<proteinExistence type="predicted"/>
<feature type="transmembrane region" description="Helical" evidence="2">
    <location>
        <begin position="48"/>
        <end position="68"/>
    </location>
</feature>
<evidence type="ECO:0000256" key="2">
    <source>
        <dbReference type="SAM" id="Phobius"/>
    </source>
</evidence>
<dbReference type="InterPro" id="IPR044880">
    <property type="entry name" value="NCX_ion-bd_dom_sf"/>
</dbReference>
<keyword evidence="2" id="KW-1133">Transmembrane helix</keyword>
<reference evidence="3 4" key="1">
    <citation type="journal article" date="2024" name="IMA Fungus">
        <title>Apiospora arundinis, a panoply of carbohydrate-active enzymes and secondary metabolites.</title>
        <authorList>
            <person name="Sorensen T."/>
            <person name="Petersen C."/>
            <person name="Muurmann A.T."/>
            <person name="Christiansen J.V."/>
            <person name="Brundto M.L."/>
            <person name="Overgaard C.K."/>
            <person name="Boysen A.T."/>
            <person name="Wollenberg R.D."/>
            <person name="Larsen T.O."/>
            <person name="Sorensen J.L."/>
            <person name="Nielsen K.L."/>
            <person name="Sondergaard T.E."/>
        </authorList>
    </citation>
    <scope>NUCLEOTIDE SEQUENCE [LARGE SCALE GENOMIC DNA]</scope>
    <source>
        <strain evidence="3 4">AAU 773</strain>
    </source>
</reference>